<feature type="domain" description="ZW10 C-terminal helical" evidence="3">
    <location>
        <begin position="663"/>
        <end position="810"/>
    </location>
</feature>
<feature type="region of interest" description="Disordered" evidence="2">
    <location>
        <begin position="407"/>
        <end position="492"/>
    </location>
</feature>
<dbReference type="EMBL" id="LAFY01004108">
    <property type="protein sequence ID" value="KJX94943.1"/>
    <property type="molecule type" value="Genomic_DNA"/>
</dbReference>
<protein>
    <recommendedName>
        <fullName evidence="3">ZW10 C-terminal helical domain-containing protein</fullName>
    </recommendedName>
</protein>
<dbReference type="InterPro" id="IPR055148">
    <property type="entry name" value="ZW10_C_2"/>
</dbReference>
<evidence type="ECO:0000256" key="2">
    <source>
        <dbReference type="SAM" id="MobiDB-lite"/>
    </source>
</evidence>
<accession>A0A0F4GC32</accession>
<comment type="caution">
    <text evidence="4">The sequence shown here is derived from an EMBL/GenBank/DDBJ whole genome shotgun (WGS) entry which is preliminary data.</text>
</comment>
<dbReference type="Proteomes" id="UP000033647">
    <property type="component" value="Unassembled WGS sequence"/>
</dbReference>
<sequence length="816" mass="89512">MSADVITPAILQYIDHNAYPESEAISSASFSSSTLEQLHASLREEQDAAKQELSALSRESAPDIDTWIQRAKELQADILRSRETARQIVEEAELGEGVRKELREKEEKVKFLEREVKFNESLARRLEGVGAVKTLVAEGRQSVVDGQFESALESLAQAEKGLGDIGTGETGVGGLLGGKVEGLRSMLKEAVLEKWNRTVVIDIEGHKAAFESTAELPMLVDVAKGLELFDNLVNKLARDLDRAIVKPRLHVGRSGVHRIAVDQAGLRCEQTHDEDGSHAVHQDLKTTLGLFSAKLPQTVALPLSQTLIPSMTSRLEDEWLDATVPLEIAEMPSFQAVLADVVGLADYIDELGWHGSQSLRQWVSNAPKTWLTKRRETALSDVRNLVFVGLRETKTVERVETQMVSKDDAIIGGGEDDWDTAWDEPELSSPQKAPPPVQDADEDEDASAWGADFEDETAKPDAGDEDEAWGWGDGEETKQPKSSSPEVTSKDAWKFNATESVVSDQPAEREMTLRETFTVTAVPDGIQDLIKQVIVDAETLAGPEYSSSPIAPAANALYTLPTLALAVYRATATTAYAKLPSGNMLIYNDSSRLADQLRAWQASQPSASRLRLDNDVIALEAFAKRAYSNEMESQRTILRDLLEGAQGFSNCSIAPFKAECESAVEQTVHRLREVHKQWTPILSSSALLQSIGSLLGTVTGKMITEIQDLPDIGDADSKVLKNLCDATSEVKDLFAQQAPDGNSKDMTFVYCPNWLKFQYLAEIMESSLADIKYLWGEGELSLEFEAEEVVGLIEALFAESGLRRSAIAEIRGGGRR</sequence>
<dbReference type="GO" id="GO:0005737">
    <property type="term" value="C:cytoplasm"/>
    <property type="evidence" value="ECO:0007669"/>
    <property type="project" value="GOC"/>
</dbReference>
<dbReference type="STRING" id="1047168.A0A0F4GC32"/>
<evidence type="ECO:0000313" key="4">
    <source>
        <dbReference type="EMBL" id="KJX94943.1"/>
    </source>
</evidence>
<evidence type="ECO:0000313" key="5">
    <source>
        <dbReference type="Proteomes" id="UP000033647"/>
    </source>
</evidence>
<dbReference type="GO" id="GO:0006888">
    <property type="term" value="P:endoplasmic reticulum to Golgi vesicle-mediated transport"/>
    <property type="evidence" value="ECO:0007669"/>
    <property type="project" value="TreeGrafter"/>
</dbReference>
<dbReference type="AlphaFoldDB" id="A0A0F4GC32"/>
<name>A0A0F4GC32_9PEZI</name>
<dbReference type="OrthoDB" id="534815at2759"/>
<keyword evidence="1" id="KW-0175">Coiled coil</keyword>
<keyword evidence="5" id="KW-1185">Reference proteome</keyword>
<dbReference type="GO" id="GO:0007094">
    <property type="term" value="P:mitotic spindle assembly checkpoint signaling"/>
    <property type="evidence" value="ECO:0007669"/>
    <property type="project" value="TreeGrafter"/>
</dbReference>
<dbReference type="InterPro" id="IPR046362">
    <property type="entry name" value="Zw10/DSL1_C_sf"/>
</dbReference>
<evidence type="ECO:0000256" key="1">
    <source>
        <dbReference type="SAM" id="Coils"/>
    </source>
</evidence>
<dbReference type="GO" id="GO:1990423">
    <property type="term" value="C:RZZ complex"/>
    <property type="evidence" value="ECO:0007669"/>
    <property type="project" value="TreeGrafter"/>
</dbReference>
<gene>
    <name evidence="4" type="ORF">TI39_contig4149g00014</name>
</gene>
<feature type="compositionally biased region" description="Acidic residues" evidence="2">
    <location>
        <begin position="414"/>
        <end position="426"/>
    </location>
</feature>
<dbReference type="PANTHER" id="PTHR12205:SF0">
    <property type="entry name" value="CENTROMERE_KINETOCHORE PROTEIN ZW10 HOMOLOG"/>
    <property type="match status" value="1"/>
</dbReference>
<evidence type="ECO:0000259" key="3">
    <source>
        <dbReference type="Pfam" id="PF22766"/>
    </source>
</evidence>
<dbReference type="Pfam" id="PF22766">
    <property type="entry name" value="ZW10_C2"/>
    <property type="match status" value="1"/>
</dbReference>
<feature type="coiled-coil region" evidence="1">
    <location>
        <begin position="32"/>
        <end position="122"/>
    </location>
</feature>
<reference evidence="4 5" key="1">
    <citation type="submission" date="2015-03" db="EMBL/GenBank/DDBJ databases">
        <title>RNA-seq based gene annotation and comparative genomics of four Zymoseptoria species reveal species-specific pathogenicity related genes and transposable element activity.</title>
        <authorList>
            <person name="Grandaubert J."/>
            <person name="Bhattacharyya A."/>
            <person name="Stukenbrock E.H."/>
        </authorList>
    </citation>
    <scope>NUCLEOTIDE SEQUENCE [LARGE SCALE GENOMIC DNA]</scope>
    <source>
        <strain evidence="4 5">Zb18110</strain>
    </source>
</reference>
<proteinExistence type="predicted"/>
<dbReference type="PANTHER" id="PTHR12205">
    <property type="entry name" value="CENTROMERE/KINETOCHORE PROTEIN ZW10"/>
    <property type="match status" value="1"/>
</dbReference>
<dbReference type="Gene3D" id="1.10.357.150">
    <property type="match status" value="1"/>
</dbReference>
<organism evidence="4 5">
    <name type="scientific">Zymoseptoria brevis</name>
    <dbReference type="NCBI Taxonomy" id="1047168"/>
    <lineage>
        <taxon>Eukaryota</taxon>
        <taxon>Fungi</taxon>
        <taxon>Dikarya</taxon>
        <taxon>Ascomycota</taxon>
        <taxon>Pezizomycotina</taxon>
        <taxon>Dothideomycetes</taxon>
        <taxon>Dothideomycetidae</taxon>
        <taxon>Mycosphaerellales</taxon>
        <taxon>Mycosphaerellaceae</taxon>
        <taxon>Zymoseptoria</taxon>
    </lineage>
</organism>